<dbReference type="Pfam" id="PF12831">
    <property type="entry name" value="FAD_oxidored"/>
    <property type="match status" value="1"/>
</dbReference>
<feature type="region of interest" description="Disordered" evidence="1">
    <location>
        <begin position="1"/>
        <end position="23"/>
    </location>
</feature>
<dbReference type="Proteomes" id="UP000229681">
    <property type="component" value="Unassembled WGS sequence"/>
</dbReference>
<dbReference type="AlphaFoldDB" id="A0A2M8P9V5"/>
<sequence>ALAGLPYVTGAESRAETGEADAPEVAKPHEVQGFTYSFVVEFCPGEDHTIPKPESYEYFRDHHPYTLAPLGRDGAPVIYRMFAPCGENLPFWTYRRVHDGALLGGNDLALINWISNDYHGGDILNADAATRQRYLDEAKRLSLGFLYWLQTECPRDDGGKGYPELKLRPDVLGTPDGLSELPYIREARRIVPLTR</sequence>
<feature type="non-terminal residue" evidence="2">
    <location>
        <position position="1"/>
    </location>
</feature>
<comment type="caution">
    <text evidence="2">The sequence shown here is derived from an EMBL/GenBank/DDBJ whole genome shotgun (WGS) entry which is preliminary data.</text>
</comment>
<feature type="non-terminal residue" evidence="2">
    <location>
        <position position="195"/>
    </location>
</feature>
<organism evidence="2 3">
    <name type="scientific">Candidatus Thermofonsia Clade 1 bacterium</name>
    <dbReference type="NCBI Taxonomy" id="2364210"/>
    <lineage>
        <taxon>Bacteria</taxon>
        <taxon>Bacillati</taxon>
        <taxon>Chloroflexota</taxon>
        <taxon>Candidatus Thermofontia</taxon>
        <taxon>Candidatus Thermofonsia Clade 1</taxon>
    </lineage>
</organism>
<evidence type="ECO:0000313" key="3">
    <source>
        <dbReference type="Proteomes" id="UP000229681"/>
    </source>
</evidence>
<dbReference type="EMBL" id="PGTM01000469">
    <property type="protein sequence ID" value="PJF34326.1"/>
    <property type="molecule type" value="Genomic_DNA"/>
</dbReference>
<proteinExistence type="predicted"/>
<accession>A0A2M8P9V5</accession>
<gene>
    <name evidence="2" type="ORF">CUN49_16230</name>
</gene>
<evidence type="ECO:0000313" key="2">
    <source>
        <dbReference type="EMBL" id="PJF34326.1"/>
    </source>
</evidence>
<protein>
    <submittedName>
        <fullName evidence="2">Uncharacterized protein</fullName>
    </submittedName>
</protein>
<name>A0A2M8P9V5_9CHLR</name>
<evidence type="ECO:0000256" key="1">
    <source>
        <dbReference type="SAM" id="MobiDB-lite"/>
    </source>
</evidence>
<reference evidence="2 3" key="1">
    <citation type="submission" date="2017-11" db="EMBL/GenBank/DDBJ databases">
        <title>Evolution of Phototrophy in the Chloroflexi Phylum Driven by Horizontal Gene Transfer.</title>
        <authorList>
            <person name="Ward L.M."/>
            <person name="Hemp J."/>
            <person name="Shih P.M."/>
            <person name="Mcglynn S.E."/>
            <person name="Fischer W."/>
        </authorList>
    </citation>
    <scope>NUCLEOTIDE SEQUENCE [LARGE SCALE GENOMIC DNA]</scope>
    <source>
        <strain evidence="2">JP3_13</strain>
    </source>
</reference>